<dbReference type="Pfam" id="PF01636">
    <property type="entry name" value="APH"/>
    <property type="match status" value="1"/>
</dbReference>
<name>A0A8J3C8S2_9ACTN</name>
<dbReference type="RefSeq" id="WP_189083138.1">
    <property type="nucleotide sequence ID" value="NZ_BMMX01000085.1"/>
</dbReference>
<proteinExistence type="predicted"/>
<evidence type="ECO:0000259" key="1">
    <source>
        <dbReference type="Pfam" id="PF01636"/>
    </source>
</evidence>
<evidence type="ECO:0000313" key="3">
    <source>
        <dbReference type="Proteomes" id="UP000656042"/>
    </source>
</evidence>
<dbReference type="Proteomes" id="UP000656042">
    <property type="component" value="Unassembled WGS sequence"/>
</dbReference>
<dbReference type="SUPFAM" id="SSF56112">
    <property type="entry name" value="Protein kinase-like (PK-like)"/>
    <property type="match status" value="1"/>
</dbReference>
<protein>
    <submittedName>
        <fullName evidence="2">Aminoglycoside phosphotransferase</fullName>
    </submittedName>
</protein>
<reference evidence="2" key="1">
    <citation type="journal article" date="2014" name="Int. J. Syst. Evol. Microbiol.">
        <title>Complete genome sequence of Corynebacterium casei LMG S-19264T (=DSM 44701T), isolated from a smear-ripened cheese.</title>
        <authorList>
            <consortium name="US DOE Joint Genome Institute (JGI-PGF)"/>
            <person name="Walter F."/>
            <person name="Albersmeier A."/>
            <person name="Kalinowski J."/>
            <person name="Ruckert C."/>
        </authorList>
    </citation>
    <scope>NUCLEOTIDE SEQUENCE</scope>
    <source>
        <strain evidence="2">CGMCC 4.7299</strain>
    </source>
</reference>
<dbReference type="Gene3D" id="3.90.1200.10">
    <property type="match status" value="1"/>
</dbReference>
<dbReference type="InterPro" id="IPR011009">
    <property type="entry name" value="Kinase-like_dom_sf"/>
</dbReference>
<dbReference type="EMBL" id="BMMX01000085">
    <property type="protein sequence ID" value="GGL20928.1"/>
    <property type="molecule type" value="Genomic_DNA"/>
</dbReference>
<comment type="caution">
    <text evidence="2">The sequence shown here is derived from an EMBL/GenBank/DDBJ whole genome shotgun (WGS) entry which is preliminary data.</text>
</comment>
<sequence length="306" mass="33879">MTSGTSSPIGRITNERLHAVLAGVQMMTGIDVTGARLIKFTNNAVFALPHSRVVARIAASATMTARVDKVIQVARWLQQGGVPAVRLLPVEQPLIVDNLHVTLWDEVRGENPAPPTGVDLARILLQWHQLNPPEEGLPSWSPLAEIRSRLTEPNGVEADDVAYLRDECDRLEEQIASLAYELPAGPIHGDAFMGNLINAMTGVVICDFDSSCNGPREWDFVPLAVGKLRFDYPADDYSGLTNAYGFDVTRWAGFPVLRRLRELKLVTSLVPVLGSRPVLRPQWQIRMDTYRSGDQTTRWSTYVRAA</sequence>
<reference evidence="2" key="2">
    <citation type="submission" date="2020-09" db="EMBL/GenBank/DDBJ databases">
        <authorList>
            <person name="Sun Q."/>
            <person name="Zhou Y."/>
        </authorList>
    </citation>
    <scope>NUCLEOTIDE SEQUENCE</scope>
    <source>
        <strain evidence="2">CGMCC 4.7299</strain>
    </source>
</reference>
<organism evidence="2 3">
    <name type="scientific">Mangrovihabitans endophyticus</name>
    <dbReference type="NCBI Taxonomy" id="1751298"/>
    <lineage>
        <taxon>Bacteria</taxon>
        <taxon>Bacillati</taxon>
        <taxon>Actinomycetota</taxon>
        <taxon>Actinomycetes</taxon>
        <taxon>Micromonosporales</taxon>
        <taxon>Micromonosporaceae</taxon>
        <taxon>Mangrovihabitans</taxon>
    </lineage>
</organism>
<gene>
    <name evidence="2" type="ORF">GCM10012284_64540</name>
</gene>
<dbReference type="AlphaFoldDB" id="A0A8J3C8S2"/>
<keyword evidence="3" id="KW-1185">Reference proteome</keyword>
<feature type="domain" description="Aminoglycoside phosphotransferase" evidence="1">
    <location>
        <begin position="50"/>
        <end position="254"/>
    </location>
</feature>
<dbReference type="InterPro" id="IPR002575">
    <property type="entry name" value="Aminoglycoside_PTrfase"/>
</dbReference>
<accession>A0A8J3C8S2</accession>
<evidence type="ECO:0000313" key="2">
    <source>
        <dbReference type="EMBL" id="GGL20928.1"/>
    </source>
</evidence>